<proteinExistence type="predicted"/>
<feature type="transmembrane region" description="Helical" evidence="1">
    <location>
        <begin position="88"/>
        <end position="106"/>
    </location>
</feature>
<evidence type="ECO:0000313" key="2">
    <source>
        <dbReference type="EMBL" id="BDU16655.1"/>
    </source>
</evidence>
<dbReference type="EMBL" id="AP027041">
    <property type="protein sequence ID" value="BDU16655.1"/>
    <property type="molecule type" value="Genomic_DNA"/>
</dbReference>
<evidence type="ECO:0000313" key="3">
    <source>
        <dbReference type="Proteomes" id="UP001317822"/>
    </source>
</evidence>
<keyword evidence="3" id="KW-1185">Reference proteome</keyword>
<keyword evidence="1" id="KW-0472">Membrane</keyword>
<keyword evidence="1" id="KW-1133">Transmembrane helix</keyword>
<organism evidence="2 3">
    <name type="scientific">Lysobacter auxotrophicus</name>
    <dbReference type="NCBI Taxonomy" id="2992573"/>
    <lineage>
        <taxon>Bacteria</taxon>
        <taxon>Pseudomonadati</taxon>
        <taxon>Pseudomonadota</taxon>
        <taxon>Gammaproteobacteria</taxon>
        <taxon>Lysobacterales</taxon>
        <taxon>Lysobacteraceae</taxon>
        <taxon>Lysobacter</taxon>
    </lineage>
</organism>
<gene>
    <name evidence="2" type="ORF">LA521A_18560</name>
</gene>
<sequence length="109" mass="12547">MKWITTIACVSFAVTIAAETAVWTMFLHRLKNRYPQQWLHAAQPLMWQDRTLLSARSTMMYLSNRDYLESLDLDGAHYCGRYRSLLLATYWLTVAAGMTALTALAFHGR</sequence>
<reference evidence="2 3" key="1">
    <citation type="journal article" date="2023" name="Int. J. Syst. Evol. Microbiol.">
        <title>Physiological and genomic analyses of cobalamin (vitamin B12)-auxotrophy of Lysobacter auxotrophicus sp. nov., a methionine-auxotrophic chitinolytic bacterium isolated from chitin-treated soil.</title>
        <authorList>
            <person name="Saito A."/>
            <person name="Dohra H."/>
            <person name="Hamada M."/>
            <person name="Moriuchi R."/>
            <person name="Kotsuchibashi Y."/>
            <person name="Mori K."/>
        </authorList>
    </citation>
    <scope>NUCLEOTIDE SEQUENCE [LARGE SCALE GENOMIC DNA]</scope>
    <source>
        <strain evidence="2 3">5-21a</strain>
    </source>
</reference>
<evidence type="ECO:0000256" key="1">
    <source>
        <dbReference type="SAM" id="Phobius"/>
    </source>
</evidence>
<keyword evidence="1" id="KW-0812">Transmembrane</keyword>
<name>A0ABM8DDI2_9GAMM</name>
<dbReference type="RefSeq" id="WP_281778647.1">
    <property type="nucleotide sequence ID" value="NZ_AP027041.1"/>
</dbReference>
<accession>A0ABM8DDI2</accession>
<dbReference type="Proteomes" id="UP001317822">
    <property type="component" value="Chromosome"/>
</dbReference>
<protein>
    <submittedName>
        <fullName evidence="2">Uncharacterized protein</fullName>
    </submittedName>
</protein>